<dbReference type="SUPFAM" id="SSF53098">
    <property type="entry name" value="Ribonuclease H-like"/>
    <property type="match status" value="1"/>
</dbReference>
<dbReference type="InterPro" id="IPR012337">
    <property type="entry name" value="RNaseH-like_sf"/>
</dbReference>
<feature type="domain" description="TTF-type" evidence="2">
    <location>
        <begin position="67"/>
        <end position="154"/>
    </location>
</feature>
<dbReference type="AlphaFoldDB" id="A0A9J6FWI8"/>
<evidence type="ECO:0000313" key="4">
    <source>
        <dbReference type="Proteomes" id="UP000821853"/>
    </source>
</evidence>
<dbReference type="EMBL" id="JABSTR010000004">
    <property type="protein sequence ID" value="KAH9366420.1"/>
    <property type="molecule type" value="Genomic_DNA"/>
</dbReference>
<dbReference type="VEuPathDB" id="VectorBase:HLOH_059270"/>
<dbReference type="InterPro" id="IPR006580">
    <property type="entry name" value="Znf_TTF"/>
</dbReference>
<reference evidence="3 4" key="1">
    <citation type="journal article" date="2020" name="Cell">
        <title>Large-Scale Comparative Analyses of Tick Genomes Elucidate Their Genetic Diversity and Vector Capacities.</title>
        <authorList>
            <consortium name="Tick Genome and Microbiome Consortium (TIGMIC)"/>
            <person name="Jia N."/>
            <person name="Wang J."/>
            <person name="Shi W."/>
            <person name="Du L."/>
            <person name="Sun Y."/>
            <person name="Zhan W."/>
            <person name="Jiang J.F."/>
            <person name="Wang Q."/>
            <person name="Zhang B."/>
            <person name="Ji P."/>
            <person name="Bell-Sakyi L."/>
            <person name="Cui X.M."/>
            <person name="Yuan T.T."/>
            <person name="Jiang B.G."/>
            <person name="Yang W.F."/>
            <person name="Lam T.T."/>
            <person name="Chang Q.C."/>
            <person name="Ding S.J."/>
            <person name="Wang X.J."/>
            <person name="Zhu J.G."/>
            <person name="Ruan X.D."/>
            <person name="Zhao L."/>
            <person name="Wei J.T."/>
            <person name="Ye R.Z."/>
            <person name="Que T.C."/>
            <person name="Du C.H."/>
            <person name="Zhou Y.H."/>
            <person name="Cheng J.X."/>
            <person name="Dai P.F."/>
            <person name="Guo W.B."/>
            <person name="Han X.H."/>
            <person name="Huang E.J."/>
            <person name="Li L.F."/>
            <person name="Wei W."/>
            <person name="Gao Y.C."/>
            <person name="Liu J.Z."/>
            <person name="Shao H.Z."/>
            <person name="Wang X."/>
            <person name="Wang C.C."/>
            <person name="Yang T.C."/>
            <person name="Huo Q.B."/>
            <person name="Li W."/>
            <person name="Chen H.Y."/>
            <person name="Chen S.E."/>
            <person name="Zhou L.G."/>
            <person name="Ni X.B."/>
            <person name="Tian J.H."/>
            <person name="Sheng Y."/>
            <person name="Liu T."/>
            <person name="Pan Y.S."/>
            <person name="Xia L.Y."/>
            <person name="Li J."/>
            <person name="Zhao F."/>
            <person name="Cao W.C."/>
        </authorList>
    </citation>
    <scope>NUCLEOTIDE SEQUENCE [LARGE SCALE GENOMIC DNA]</scope>
    <source>
        <strain evidence="3">HaeL-2018</strain>
    </source>
</reference>
<dbReference type="Proteomes" id="UP000821853">
    <property type="component" value="Chromosome 2"/>
</dbReference>
<comment type="caution">
    <text evidence="3">The sequence shown here is derived from an EMBL/GenBank/DDBJ whole genome shotgun (WGS) entry which is preliminary data.</text>
</comment>
<sequence>MPFISFVQAQTSRPASRTEEATSSDEMSNLQSLAFKNSRESSSEDESALNDHPSLPAKNYRFPKNQGGRSCQRGWFERFSWLSYQSKSDLVFCQECRRHFKKKGDNTRNVERAFVKTGFNNWKKAIERFKSHEKSQFHVDSVSLNLSYQRGIPVLSLLSQQCNKHQEDARAVLRVIVSSVRYLCRTGQALRGQGKLDGNFLDLLHERSEDVPVLKTWMAKRDKWVSGDVQNELIEIMAHTVQREIVEDVKSSPFYGIIADGTTDVNGDEQFTFCVRWVQSKTLELREEYIGMYNAPDSRAETLYSAIKDMLLRLGLDFHCVRGHCFDGAANMSGRFSGVQKRISDCEPRSLYVHCSNHCLDLVLQEASRSCDIIGDALSTVKDISNVILDSKKRKSAYANIVVSTGGRSRFGERFQAKQFTAALPYAMDR</sequence>
<evidence type="ECO:0000256" key="1">
    <source>
        <dbReference type="SAM" id="MobiDB-lite"/>
    </source>
</evidence>
<dbReference type="PANTHER" id="PTHR45749">
    <property type="match status" value="1"/>
</dbReference>
<keyword evidence="4" id="KW-1185">Reference proteome</keyword>
<feature type="region of interest" description="Disordered" evidence="1">
    <location>
        <begin position="1"/>
        <end position="63"/>
    </location>
</feature>
<dbReference type="PANTHER" id="PTHR45749:SF21">
    <property type="entry name" value="DUF4371 DOMAIN-CONTAINING PROTEIN"/>
    <property type="match status" value="1"/>
</dbReference>
<proteinExistence type="predicted"/>
<dbReference type="OMA" id="HENSDSH"/>
<accession>A0A9J6FWI8</accession>
<organism evidence="3 4">
    <name type="scientific">Haemaphysalis longicornis</name>
    <name type="common">Bush tick</name>
    <dbReference type="NCBI Taxonomy" id="44386"/>
    <lineage>
        <taxon>Eukaryota</taxon>
        <taxon>Metazoa</taxon>
        <taxon>Ecdysozoa</taxon>
        <taxon>Arthropoda</taxon>
        <taxon>Chelicerata</taxon>
        <taxon>Arachnida</taxon>
        <taxon>Acari</taxon>
        <taxon>Parasitiformes</taxon>
        <taxon>Ixodida</taxon>
        <taxon>Ixodoidea</taxon>
        <taxon>Ixodidae</taxon>
        <taxon>Haemaphysalinae</taxon>
        <taxon>Haemaphysalis</taxon>
    </lineage>
</organism>
<evidence type="ECO:0000313" key="3">
    <source>
        <dbReference type="EMBL" id="KAH9366420.1"/>
    </source>
</evidence>
<dbReference type="OrthoDB" id="6516454at2759"/>
<name>A0A9J6FWI8_HAELO</name>
<dbReference type="SMART" id="SM00597">
    <property type="entry name" value="ZnF_TTF"/>
    <property type="match status" value="1"/>
</dbReference>
<gene>
    <name evidence="3" type="ORF">HPB48_022008</name>
</gene>
<dbReference type="Pfam" id="PF14291">
    <property type="entry name" value="DUF4371"/>
    <property type="match status" value="1"/>
</dbReference>
<protein>
    <recommendedName>
        <fullName evidence="2">TTF-type domain-containing protein</fullName>
    </recommendedName>
</protein>
<feature type="compositionally biased region" description="Polar residues" evidence="1">
    <location>
        <begin position="24"/>
        <end position="35"/>
    </location>
</feature>
<dbReference type="InterPro" id="IPR025398">
    <property type="entry name" value="DUF4371"/>
</dbReference>
<evidence type="ECO:0000259" key="2">
    <source>
        <dbReference type="SMART" id="SM00597"/>
    </source>
</evidence>